<name>A0A2T9ZGV9_9FUNG</name>
<dbReference type="AlphaFoldDB" id="A0A2T9ZGV9"/>
<gene>
    <name evidence="7" type="ORF">BB560_001679</name>
</gene>
<evidence type="ECO:0000256" key="1">
    <source>
        <dbReference type="ARBA" id="ARBA00004141"/>
    </source>
</evidence>
<feature type="compositionally biased region" description="Basic residues" evidence="5">
    <location>
        <begin position="257"/>
        <end position="266"/>
    </location>
</feature>
<evidence type="ECO:0000313" key="8">
    <source>
        <dbReference type="Proteomes" id="UP000245609"/>
    </source>
</evidence>
<dbReference type="EMBL" id="MBFS01000188">
    <property type="protein sequence ID" value="PVV03821.1"/>
    <property type="molecule type" value="Genomic_DNA"/>
</dbReference>
<protein>
    <submittedName>
        <fullName evidence="7">Uncharacterized protein</fullName>
    </submittedName>
</protein>
<feature type="transmembrane region" description="Helical" evidence="6">
    <location>
        <begin position="158"/>
        <end position="178"/>
    </location>
</feature>
<evidence type="ECO:0000256" key="3">
    <source>
        <dbReference type="ARBA" id="ARBA00022989"/>
    </source>
</evidence>
<organism evidence="7 8">
    <name type="scientific">Smittium megazygosporum</name>
    <dbReference type="NCBI Taxonomy" id="133381"/>
    <lineage>
        <taxon>Eukaryota</taxon>
        <taxon>Fungi</taxon>
        <taxon>Fungi incertae sedis</taxon>
        <taxon>Zoopagomycota</taxon>
        <taxon>Kickxellomycotina</taxon>
        <taxon>Harpellomycetes</taxon>
        <taxon>Harpellales</taxon>
        <taxon>Legeriomycetaceae</taxon>
        <taxon>Smittium</taxon>
    </lineage>
</organism>
<keyword evidence="8" id="KW-1185">Reference proteome</keyword>
<dbReference type="GO" id="GO:0015095">
    <property type="term" value="F:magnesium ion transmembrane transporter activity"/>
    <property type="evidence" value="ECO:0007669"/>
    <property type="project" value="InterPro"/>
</dbReference>
<keyword evidence="3 6" id="KW-1133">Transmembrane helix</keyword>
<evidence type="ECO:0000256" key="2">
    <source>
        <dbReference type="ARBA" id="ARBA00022692"/>
    </source>
</evidence>
<feature type="compositionally biased region" description="Basic and acidic residues" evidence="5">
    <location>
        <begin position="236"/>
        <end position="247"/>
    </location>
</feature>
<dbReference type="Proteomes" id="UP000245609">
    <property type="component" value="Unassembled WGS sequence"/>
</dbReference>
<dbReference type="InterPro" id="IPR037185">
    <property type="entry name" value="EmrE-like"/>
</dbReference>
<feature type="transmembrane region" description="Helical" evidence="6">
    <location>
        <begin position="484"/>
        <end position="503"/>
    </location>
</feature>
<evidence type="ECO:0000256" key="6">
    <source>
        <dbReference type="SAM" id="Phobius"/>
    </source>
</evidence>
<proteinExistence type="predicted"/>
<feature type="transmembrane region" description="Helical" evidence="6">
    <location>
        <begin position="119"/>
        <end position="138"/>
    </location>
</feature>
<reference evidence="7 8" key="1">
    <citation type="journal article" date="2018" name="MBio">
        <title>Comparative Genomics Reveals the Core Gene Toolbox for the Fungus-Insect Symbiosis.</title>
        <authorList>
            <person name="Wang Y."/>
            <person name="Stata M."/>
            <person name="Wang W."/>
            <person name="Stajich J.E."/>
            <person name="White M.M."/>
            <person name="Moncalvo J.M."/>
        </authorList>
    </citation>
    <scope>NUCLEOTIDE SEQUENCE [LARGE SCALE GENOMIC DNA]</scope>
    <source>
        <strain evidence="7 8">SC-DP-2</strain>
    </source>
</reference>
<feature type="transmembrane region" description="Helical" evidence="6">
    <location>
        <begin position="451"/>
        <end position="472"/>
    </location>
</feature>
<feature type="region of interest" description="Disordered" evidence="5">
    <location>
        <begin position="201"/>
        <end position="266"/>
    </location>
</feature>
<dbReference type="PANTHER" id="PTHR12570">
    <property type="match status" value="1"/>
</dbReference>
<evidence type="ECO:0000313" key="7">
    <source>
        <dbReference type="EMBL" id="PVV03821.1"/>
    </source>
</evidence>
<dbReference type="SUPFAM" id="SSF103481">
    <property type="entry name" value="Multidrug resistance efflux transporter EmrE"/>
    <property type="match status" value="1"/>
</dbReference>
<evidence type="ECO:0000256" key="4">
    <source>
        <dbReference type="ARBA" id="ARBA00023136"/>
    </source>
</evidence>
<dbReference type="GO" id="GO:0016020">
    <property type="term" value="C:membrane"/>
    <property type="evidence" value="ECO:0007669"/>
    <property type="project" value="UniProtKB-SubCell"/>
</dbReference>
<keyword evidence="2 6" id="KW-0812">Transmembrane</keyword>
<keyword evidence="4 6" id="KW-0472">Membrane</keyword>
<feature type="transmembrane region" description="Helical" evidence="6">
    <location>
        <begin position="63"/>
        <end position="86"/>
    </location>
</feature>
<comment type="caution">
    <text evidence="7">The sequence shown here is derived from an EMBL/GenBank/DDBJ whole genome shotgun (WGS) entry which is preliminary data.</text>
</comment>
<sequence length="511" mass="57058">MNPFRTFIGISVALTGSIAHSFGLTLQKKAHLIRKQKYSESTLPGPGSQTLENEPPPLYKDTLWMSGFIIFILSSSICPAVALAYLPVFVAAPLSAVNLAANTICAGLVLNIKIYFWEYISTLLVTFGAVWIAVFATIEEKDRSLKDLLNLYKRPIFMTYFSIYEVLVVFLILLELYFRKQYRKYRDELAAFSGNDLLQNPPDNDLSATNKYSITPSEPIQNSDTNTDSSALDTDFYLHDSETEDNHSSMPSLQSSKLKKHTSKPKLFKRSNSSFLYESIPSRSRANETRSSSVSQISAEEREPLIVESSSFEDLTRNFKKNSSFLSGIPLGRNNSVVSEIETTFYSPQISPMPTGFDQDDDSNSNRTQILNAVYIYENNSGMLSGFISGLICSQSILFTKTTVELISLTLKGDNQFYDPLPWFILISLVVTALGNLYYFNRGLRLTSTIVMIPIAFCSYTLSALVNSVVYYNQLGQLSSFQLVMSSFGFVVVLIGVGILSSVQNSQLPKH</sequence>
<accession>A0A2T9ZGV9</accession>
<comment type="subcellular location">
    <subcellularLocation>
        <location evidence="1">Membrane</location>
        <topology evidence="1">Multi-pass membrane protein</topology>
    </subcellularLocation>
</comment>
<dbReference type="Pfam" id="PF05653">
    <property type="entry name" value="Mg_trans_NIPA"/>
    <property type="match status" value="2"/>
</dbReference>
<dbReference type="InterPro" id="IPR008521">
    <property type="entry name" value="Mg_trans_NIPA"/>
</dbReference>
<feature type="transmembrane region" description="Helical" evidence="6">
    <location>
        <begin position="420"/>
        <end position="439"/>
    </location>
</feature>
<feature type="compositionally biased region" description="Polar residues" evidence="5">
    <location>
        <begin position="201"/>
        <end position="232"/>
    </location>
</feature>
<evidence type="ECO:0000256" key="5">
    <source>
        <dbReference type="SAM" id="MobiDB-lite"/>
    </source>
</evidence>
<feature type="transmembrane region" description="Helical" evidence="6">
    <location>
        <begin position="382"/>
        <end position="400"/>
    </location>
</feature>
<dbReference type="OrthoDB" id="2504919at2759"/>
<dbReference type="PANTHER" id="PTHR12570:SF86">
    <property type="entry name" value="ADR321CP"/>
    <property type="match status" value="1"/>
</dbReference>
<feature type="transmembrane region" description="Helical" evidence="6">
    <location>
        <begin position="6"/>
        <end position="26"/>
    </location>
</feature>
<feature type="transmembrane region" description="Helical" evidence="6">
    <location>
        <begin position="92"/>
        <end position="112"/>
    </location>
</feature>